<dbReference type="AlphaFoldDB" id="A0A139BS51"/>
<evidence type="ECO:0000256" key="8">
    <source>
        <dbReference type="ARBA" id="ARBA00022691"/>
    </source>
</evidence>
<dbReference type="PATRIC" id="fig|1796491.3.peg.2548"/>
<evidence type="ECO:0000256" key="3">
    <source>
        <dbReference type="ARBA" id="ARBA00007544"/>
    </source>
</evidence>
<evidence type="ECO:0000259" key="13">
    <source>
        <dbReference type="PROSITE" id="PS51918"/>
    </source>
</evidence>
<dbReference type="InterPro" id="IPR040072">
    <property type="entry name" value="Methyltransferase_A"/>
</dbReference>
<evidence type="ECO:0000256" key="9">
    <source>
        <dbReference type="ARBA" id="ARBA00022723"/>
    </source>
</evidence>
<dbReference type="InterPro" id="IPR004383">
    <property type="entry name" value="rRNA_lsu_MTrfase_RlmN/Cfr"/>
</dbReference>
<proteinExistence type="inferred from homology"/>
<dbReference type="GO" id="GO:0046872">
    <property type="term" value="F:metal ion binding"/>
    <property type="evidence" value="ECO:0007669"/>
    <property type="project" value="UniProtKB-KW"/>
</dbReference>
<dbReference type="SFLD" id="SFLDG01062">
    <property type="entry name" value="methyltransferase_(Class_A)"/>
    <property type="match status" value="1"/>
</dbReference>
<dbReference type="Gene3D" id="3.20.20.70">
    <property type="entry name" value="Aldolase class I"/>
    <property type="match status" value="1"/>
</dbReference>
<dbReference type="PANTHER" id="PTHR30544:SF5">
    <property type="entry name" value="RADICAL SAM CORE DOMAIN-CONTAINING PROTEIN"/>
    <property type="match status" value="1"/>
</dbReference>
<reference evidence="14 15" key="1">
    <citation type="submission" date="2016-02" db="EMBL/GenBank/DDBJ databases">
        <authorList>
            <person name="Wen L."/>
            <person name="He K."/>
            <person name="Yang H."/>
        </authorList>
    </citation>
    <scope>NUCLEOTIDE SEQUENCE [LARGE SCALE GENOMIC DNA]</scope>
    <source>
        <strain evidence="14">ShG14-8</strain>
    </source>
</reference>
<evidence type="ECO:0000256" key="6">
    <source>
        <dbReference type="ARBA" id="ARBA00022603"/>
    </source>
</evidence>
<evidence type="ECO:0000256" key="7">
    <source>
        <dbReference type="ARBA" id="ARBA00022679"/>
    </source>
</evidence>
<evidence type="ECO:0000256" key="11">
    <source>
        <dbReference type="ARBA" id="ARBA00023014"/>
    </source>
</evidence>
<dbReference type="InterPro" id="IPR058240">
    <property type="entry name" value="rSAM_sf"/>
</dbReference>
<dbReference type="Pfam" id="PF04055">
    <property type="entry name" value="Radical_SAM"/>
    <property type="match status" value="1"/>
</dbReference>
<keyword evidence="11" id="KW-0411">Iron-sulfur</keyword>
<keyword evidence="10" id="KW-0408">Iron</keyword>
<dbReference type="InterPro" id="IPR007197">
    <property type="entry name" value="rSAM"/>
</dbReference>
<evidence type="ECO:0000256" key="5">
    <source>
        <dbReference type="ARBA" id="ARBA00022490"/>
    </source>
</evidence>
<keyword evidence="7" id="KW-0808">Transferase</keyword>
<reference evidence="14 15" key="2">
    <citation type="submission" date="2016-03" db="EMBL/GenBank/DDBJ databases">
        <title>New uncultured bacterium of the family Gallionellaceae from acid mine drainage: description and reconstruction of genome based on metagenomic analysis of microbial community.</title>
        <authorList>
            <person name="Kadnikov V."/>
            <person name="Ivasenko D."/>
            <person name="Beletsky A."/>
            <person name="Mardanov A."/>
            <person name="Danilova E."/>
            <person name="Pimenov N."/>
            <person name="Karnachuk O."/>
            <person name="Ravin N."/>
        </authorList>
    </citation>
    <scope>NUCLEOTIDE SEQUENCE [LARGE SCALE GENOMIC DNA]</scope>
    <source>
        <strain evidence="14">ShG14-8</strain>
    </source>
</reference>
<feature type="domain" description="Radical SAM core" evidence="13">
    <location>
        <begin position="113"/>
        <end position="360"/>
    </location>
</feature>
<name>A0A139BS51_9PROT</name>
<keyword evidence="5" id="KW-0963">Cytoplasm</keyword>
<dbReference type="GO" id="GO:0030488">
    <property type="term" value="P:tRNA methylation"/>
    <property type="evidence" value="ECO:0007669"/>
    <property type="project" value="TreeGrafter"/>
</dbReference>
<keyword evidence="8" id="KW-0949">S-adenosyl-L-methionine</keyword>
<dbReference type="PANTHER" id="PTHR30544">
    <property type="entry name" value="23S RRNA METHYLTRANSFERASE"/>
    <property type="match status" value="1"/>
</dbReference>
<evidence type="ECO:0000256" key="1">
    <source>
        <dbReference type="ARBA" id="ARBA00001966"/>
    </source>
</evidence>
<dbReference type="SFLD" id="SFLDF00275">
    <property type="entry name" value="adenosine_C2_methyltransferase"/>
    <property type="match status" value="1"/>
</dbReference>
<evidence type="ECO:0000256" key="4">
    <source>
        <dbReference type="ARBA" id="ARBA00022485"/>
    </source>
</evidence>
<dbReference type="Proteomes" id="UP000070578">
    <property type="component" value="Unassembled WGS sequence"/>
</dbReference>
<dbReference type="SFLD" id="SFLDS00029">
    <property type="entry name" value="Radical_SAM"/>
    <property type="match status" value="1"/>
</dbReference>
<dbReference type="InterPro" id="IPR013785">
    <property type="entry name" value="Aldolase_TIM"/>
</dbReference>
<comment type="cofactor">
    <cofactor evidence="1">
        <name>[4Fe-4S] cluster</name>
        <dbReference type="ChEBI" id="CHEBI:49883"/>
    </cofactor>
</comment>
<keyword evidence="4" id="KW-0004">4Fe-4S</keyword>
<comment type="caution">
    <text evidence="14">The sequence shown here is derived from an EMBL/GenBank/DDBJ whole genome shotgun (WGS) entry which is preliminary data.</text>
</comment>
<organism evidence="14 15">
    <name type="scientific">Candidatus Gallionella acididurans</name>
    <dbReference type="NCBI Taxonomy" id="1796491"/>
    <lineage>
        <taxon>Bacteria</taxon>
        <taxon>Pseudomonadati</taxon>
        <taxon>Pseudomonadota</taxon>
        <taxon>Betaproteobacteria</taxon>
        <taxon>Nitrosomonadales</taxon>
        <taxon>Gallionellaceae</taxon>
        <taxon>Gallionella</taxon>
    </lineage>
</organism>
<evidence type="ECO:0000256" key="12">
    <source>
        <dbReference type="ARBA" id="ARBA00023157"/>
    </source>
</evidence>
<evidence type="ECO:0000313" key="15">
    <source>
        <dbReference type="Proteomes" id="UP000070578"/>
    </source>
</evidence>
<evidence type="ECO:0000313" key="14">
    <source>
        <dbReference type="EMBL" id="KXS31545.1"/>
    </source>
</evidence>
<dbReference type="NCBIfam" id="NF011034">
    <property type="entry name" value="PRK14464.1"/>
    <property type="match status" value="1"/>
</dbReference>
<protein>
    <submittedName>
        <fullName evidence="14">Radical SAM domain protein</fullName>
    </submittedName>
</protein>
<accession>A0A139BS51</accession>
<gene>
    <name evidence="14" type="ORF">AWT59_2333</name>
</gene>
<keyword evidence="6" id="KW-0489">Methyltransferase</keyword>
<keyword evidence="12" id="KW-1015">Disulfide bond</keyword>
<dbReference type="PIRSF" id="PIRSF006004">
    <property type="entry name" value="CHP00048"/>
    <property type="match status" value="1"/>
</dbReference>
<dbReference type="SUPFAM" id="SSF102114">
    <property type="entry name" value="Radical SAM enzymes"/>
    <property type="match status" value="1"/>
</dbReference>
<dbReference type="GO" id="GO:0070475">
    <property type="term" value="P:rRNA base methylation"/>
    <property type="evidence" value="ECO:0007669"/>
    <property type="project" value="TreeGrafter"/>
</dbReference>
<comment type="subcellular location">
    <subcellularLocation>
        <location evidence="2">Cytoplasm</location>
    </subcellularLocation>
</comment>
<dbReference type="GO" id="GO:0008173">
    <property type="term" value="F:RNA methyltransferase activity"/>
    <property type="evidence" value="ECO:0007669"/>
    <property type="project" value="InterPro"/>
</dbReference>
<dbReference type="GO" id="GO:0051539">
    <property type="term" value="F:4 iron, 4 sulfur cluster binding"/>
    <property type="evidence" value="ECO:0007669"/>
    <property type="project" value="UniProtKB-KW"/>
</dbReference>
<sequence length="392" mass="42860">MLPDSHIPDLIDASIAQPVSPMRIAQFRQRLRDLGAKPCHEDRLLRGWSQVCSYDRVHSPAETFFPLALRNGLPAIEAELHGLARLHSEHPAGSGVARLLVELHDGSMVESVLLPRGGLCVSTQVGCAVGCVFCMSGRAGLLRQLGSAEIVAQVVLARRRRAVSKVVFMGMGEPAHNLDNVLEAIELLGTQGNIGHKNLVFSTVGDLRVFERLMDSPPIKLSPAGGRKSEREKQSSILVKPALALSLHTTDETLRARLLPRAPQIAVEELVDRAEVYARATSYPVQYQWTLLEGINDSNAELEGITRLLAGKYAVMNFIPFNNVDGLDYRRPSTERIATMVHTLKQHGILAKVRDSAGQEIEGACGQLRARAVKEKRGKKISFDTAIQGNAD</sequence>
<evidence type="ECO:0000256" key="10">
    <source>
        <dbReference type="ARBA" id="ARBA00023004"/>
    </source>
</evidence>
<keyword evidence="9" id="KW-0479">Metal-binding</keyword>
<evidence type="ECO:0000256" key="2">
    <source>
        <dbReference type="ARBA" id="ARBA00004496"/>
    </source>
</evidence>
<dbReference type="GO" id="GO:0005737">
    <property type="term" value="C:cytoplasm"/>
    <property type="evidence" value="ECO:0007669"/>
    <property type="project" value="UniProtKB-SubCell"/>
</dbReference>
<comment type="similarity">
    <text evidence="3">Belongs to the radical SAM superfamily. RlmN family.</text>
</comment>
<dbReference type="EMBL" id="LSLI01000069">
    <property type="protein sequence ID" value="KXS31545.1"/>
    <property type="molecule type" value="Genomic_DNA"/>
</dbReference>
<dbReference type="PROSITE" id="PS51918">
    <property type="entry name" value="RADICAL_SAM"/>
    <property type="match status" value="1"/>
</dbReference>